<accession>A0ABN0FDG4</accession>
<comment type="caution">
    <text evidence="1">The sequence shown here is derived from an EMBL/GenBank/DDBJ whole genome shotgun (WGS) entry which is preliminary data.</text>
</comment>
<gene>
    <name evidence="1" type="ORF">WQE_33061</name>
</gene>
<evidence type="ECO:0000313" key="1">
    <source>
        <dbReference type="EMBL" id="EIM96659.1"/>
    </source>
</evidence>
<dbReference type="EMBL" id="AKAU01000186">
    <property type="protein sequence ID" value="EIM96659.1"/>
    <property type="molecule type" value="Genomic_DNA"/>
</dbReference>
<proteinExistence type="predicted"/>
<name>A0ABN0FDG4_9BURK</name>
<sequence length="125" mass="13903">MAEYLSAIFRSYRDARDARRSLDESGLCASGAFFLFAISPSTRSVRAMCPAHELDYAEYTGHGEQFAIAAVNRFTEPHMGCFFAGMLDDGRTGHTLLVQICAILKDCGAFAIRTPGSRWRLRNSR</sequence>
<dbReference type="Proteomes" id="UP000004980">
    <property type="component" value="Unassembled WGS sequence"/>
</dbReference>
<evidence type="ECO:0000313" key="2">
    <source>
        <dbReference type="Proteomes" id="UP000004980"/>
    </source>
</evidence>
<organism evidence="1 2">
    <name type="scientific">Paraburkholderia hospita</name>
    <dbReference type="NCBI Taxonomy" id="169430"/>
    <lineage>
        <taxon>Bacteria</taxon>
        <taxon>Pseudomonadati</taxon>
        <taxon>Pseudomonadota</taxon>
        <taxon>Betaproteobacteria</taxon>
        <taxon>Burkholderiales</taxon>
        <taxon>Burkholderiaceae</taxon>
        <taxon>Paraburkholderia</taxon>
    </lineage>
</organism>
<keyword evidence="2" id="KW-1185">Reference proteome</keyword>
<protein>
    <submittedName>
        <fullName evidence="1">Uncharacterized protein</fullName>
    </submittedName>
</protein>
<reference evidence="1 2" key="1">
    <citation type="journal article" date="2012" name="J. Bacteriol.">
        <title>Draft Genome Sequence of the Soil Bacterium Burkholderia terrae Strain BS001, Which Interacts with Fungal Surface Structures.</title>
        <authorList>
            <person name="Nazir R."/>
            <person name="Hansen M.A."/>
            <person name="Sorensen S."/>
            <person name="van Elsas J.D."/>
        </authorList>
    </citation>
    <scope>NUCLEOTIDE SEQUENCE [LARGE SCALE GENOMIC DNA]</scope>
    <source>
        <strain evidence="1 2">BS001</strain>
    </source>
</reference>
<dbReference type="RefSeq" id="WP_007588750.1">
    <property type="nucleotide sequence ID" value="NZ_AKAU01000186.1"/>
</dbReference>